<evidence type="ECO:0000313" key="6">
    <source>
        <dbReference type="EMBL" id="RZD15695.1"/>
    </source>
</evidence>
<dbReference type="AlphaFoldDB" id="A0A519BEK0"/>
<organism evidence="6 7">
    <name type="scientific">Acididesulfobacter guangdongensis</name>
    <dbReference type="NCBI Taxonomy" id="2597225"/>
    <lineage>
        <taxon>Bacteria</taxon>
        <taxon>Deltaproteobacteria</taxon>
        <taxon>Candidatus Acidulodesulfobacterales</taxon>
        <taxon>Candidatus Acididesulfobacter</taxon>
    </lineage>
</organism>
<evidence type="ECO:0000256" key="2">
    <source>
        <dbReference type="ARBA" id="ARBA00006047"/>
    </source>
</evidence>
<dbReference type="EMBL" id="SGBC01000004">
    <property type="protein sequence ID" value="RZD15695.1"/>
    <property type="molecule type" value="Genomic_DNA"/>
</dbReference>
<dbReference type="InterPro" id="IPR052182">
    <property type="entry name" value="Glycogen/Maltodextrin_Phosph"/>
</dbReference>
<evidence type="ECO:0000259" key="5">
    <source>
        <dbReference type="Pfam" id="PF11897"/>
    </source>
</evidence>
<dbReference type="InterPro" id="IPR024517">
    <property type="entry name" value="Glycogen_phosphorylase_DUF3417"/>
</dbReference>
<feature type="modified residue" description="N6-(pyridoxal phosphate)lysine" evidence="4">
    <location>
        <position position="598"/>
    </location>
</feature>
<dbReference type="PANTHER" id="PTHR42655:SF1">
    <property type="entry name" value="GLYCOGEN PHOSPHORYLASE"/>
    <property type="match status" value="1"/>
</dbReference>
<gene>
    <name evidence="6" type="primary">glgP</name>
    <name evidence="6" type="ORF">EVJ46_09215</name>
</gene>
<dbReference type="NCBIfam" id="TIGR02094">
    <property type="entry name" value="more_P_ylases"/>
    <property type="match status" value="1"/>
</dbReference>
<name>A0A519BEK0_ACIG2</name>
<accession>A0A519BEK0</accession>
<protein>
    <submittedName>
        <fullName evidence="6">Alpha-glucan family phosphorylase</fullName>
    </submittedName>
</protein>
<dbReference type="InterPro" id="IPR000811">
    <property type="entry name" value="Glyco_trans_35"/>
</dbReference>
<dbReference type="GO" id="GO:0005975">
    <property type="term" value="P:carbohydrate metabolic process"/>
    <property type="evidence" value="ECO:0007669"/>
    <property type="project" value="InterPro"/>
</dbReference>
<keyword evidence="3" id="KW-0021">Allosteric enzyme</keyword>
<evidence type="ECO:0000256" key="4">
    <source>
        <dbReference type="PIRSR" id="PIRSR000460-1"/>
    </source>
</evidence>
<feature type="domain" description="DUF3417" evidence="5">
    <location>
        <begin position="10"/>
        <end position="117"/>
    </location>
</feature>
<dbReference type="PANTHER" id="PTHR42655">
    <property type="entry name" value="GLYCOGEN PHOSPHORYLASE"/>
    <property type="match status" value="1"/>
</dbReference>
<comment type="catalytic activity">
    <reaction evidence="1">
        <text>[(1-&gt;4)-alpha-D-glucosyl](n) + phosphate = [(1-&gt;4)-alpha-D-glucosyl](n-1) + alpha-D-glucose 1-phosphate</text>
        <dbReference type="Rhea" id="RHEA:41732"/>
        <dbReference type="Rhea" id="RHEA-COMP:9584"/>
        <dbReference type="Rhea" id="RHEA-COMP:9586"/>
        <dbReference type="ChEBI" id="CHEBI:15444"/>
        <dbReference type="ChEBI" id="CHEBI:43474"/>
        <dbReference type="ChEBI" id="CHEBI:58601"/>
        <dbReference type="EC" id="2.4.1.1"/>
    </reaction>
</comment>
<evidence type="ECO:0000313" key="7">
    <source>
        <dbReference type="Proteomes" id="UP000316562"/>
    </source>
</evidence>
<reference evidence="6 7" key="1">
    <citation type="journal article" date="2019" name="ISME J.">
        <title>Insights into ecological role of a new deltaproteobacterial order Candidatus Acidulodesulfobacterales by metagenomics and metatranscriptomics.</title>
        <authorList>
            <person name="Tan S."/>
            <person name="Liu J."/>
            <person name="Fang Y."/>
            <person name="Hedlund B.P."/>
            <person name="Lian Z.H."/>
            <person name="Huang L.Y."/>
            <person name="Li J.T."/>
            <person name="Huang L.N."/>
            <person name="Li W.J."/>
            <person name="Jiang H.C."/>
            <person name="Dong H.L."/>
            <person name="Shu W.S."/>
        </authorList>
    </citation>
    <scope>NUCLEOTIDE SEQUENCE [LARGE SCALE GENOMIC DNA]</scope>
    <source>
        <strain evidence="6">AP2</strain>
    </source>
</reference>
<proteinExistence type="inferred from homology"/>
<dbReference type="Pfam" id="PF00343">
    <property type="entry name" value="Phosphorylase"/>
    <property type="match status" value="1"/>
</dbReference>
<dbReference type="SUPFAM" id="SSF53756">
    <property type="entry name" value="UDP-Glycosyltransferase/glycogen phosphorylase"/>
    <property type="match status" value="1"/>
</dbReference>
<dbReference type="Pfam" id="PF11897">
    <property type="entry name" value="DUF3417"/>
    <property type="match status" value="1"/>
</dbReference>
<sequence>MLEHYLTRNLPAGLEFLNDIVFDLRWTYNHDADELFKTIDPTLWYLTHNPWLILQTVSLDDLKKLSSNADFMKNFNQIKHDWVKTDNAIGWFKENYKENHLKTVAYFSMEFGLDESLPLYAGGLGILAGDYLKTAEDLGVPLAGIGLMYQRGYFRQIINSSSEQIEVYPYNDPHSLPVMPCRNKSGEWLRVSVTLPDRTVMLRVWIAKIGNTPLYLLDSNDPVNLSIDRGITGDLYEAGREIRLIQEIILGIGGFKVLRALGVDVNICHMNEGHAAFVVLERAYTWMQDNNTADFWQALTVTRAGNIFTTHTPVQAGFDTFEPALIRNYLSYYIQRCGITDEEFINMGKVSPGNSSEPFNMAYLAIRGSGFINGVSKIHGEVSRNLFSGLFERQPIKEVPVTYITNGVHTPTWISSISEKLLTKNDTKSLIEKCSQKSFDVINKMTDAEIWEFRMNNKINMLDDIKNHITKMKGCCHINQEPSFLDPNALYIGLARRFTGYKRPTLLLYDKTRLKNILKSQNRPVRILISGKAHPGDFTGKLLIKEWVQFAQDPEIRNTVFFLSDYDMDIAQKIVGGIDLWINNPRRPLEASGTSGMKIIANGGLNCSILDGWWAEAYSEELGWAIGIHSSSDEYYNNDKEDAESLYKLLEESIVPEFFDRNKDGVPVEWIEKIRQSMFLLTPKYSTFRMMKEYVEKAYIPLSSLYEERNASGGELALTINEWKKRLEQNWNEIHIGIPVFEKQGEYYKVKCAIRLGAVKPQDIKVEIFASGDENDEQFRAEMTNIGTASGYINEFIYKTEVPNDRPIDNYTLRVIPYHPKVLTPLEFNKIIWQK</sequence>
<dbReference type="GO" id="GO:0008184">
    <property type="term" value="F:glycogen phosphorylase activity"/>
    <property type="evidence" value="ECO:0007669"/>
    <property type="project" value="InterPro"/>
</dbReference>
<dbReference type="Proteomes" id="UP000316562">
    <property type="component" value="Unassembled WGS sequence"/>
</dbReference>
<evidence type="ECO:0000256" key="3">
    <source>
        <dbReference type="ARBA" id="ARBA00022533"/>
    </source>
</evidence>
<evidence type="ECO:0000256" key="1">
    <source>
        <dbReference type="ARBA" id="ARBA00001275"/>
    </source>
</evidence>
<dbReference type="PIRSF" id="PIRSF000460">
    <property type="entry name" value="Pprylas_GlgP"/>
    <property type="match status" value="1"/>
</dbReference>
<comment type="caution">
    <text evidence="6">The sequence shown here is derived from an EMBL/GenBank/DDBJ whole genome shotgun (WGS) entry which is preliminary data.</text>
</comment>
<dbReference type="GO" id="GO:0030170">
    <property type="term" value="F:pyridoxal phosphate binding"/>
    <property type="evidence" value="ECO:0007669"/>
    <property type="project" value="InterPro"/>
</dbReference>
<keyword evidence="4" id="KW-0663">Pyridoxal phosphate</keyword>
<dbReference type="InterPro" id="IPR011834">
    <property type="entry name" value="Agluc_phsphrylas"/>
</dbReference>
<comment type="similarity">
    <text evidence="2">Belongs to the glycogen phosphorylase family.</text>
</comment>
<dbReference type="Gene3D" id="3.40.50.2000">
    <property type="entry name" value="Glycogen Phosphorylase B"/>
    <property type="match status" value="3"/>
</dbReference>